<reference evidence="14 15" key="1">
    <citation type="journal article" date="2016" name="Nat. Commun.">
        <title>Thousands of microbial genomes shed light on interconnected biogeochemical processes in an aquifer system.</title>
        <authorList>
            <person name="Anantharaman K."/>
            <person name="Brown C.T."/>
            <person name="Hug L.A."/>
            <person name="Sharon I."/>
            <person name="Castelle C.J."/>
            <person name="Probst A.J."/>
            <person name="Thomas B.C."/>
            <person name="Singh A."/>
            <person name="Wilkins M.J."/>
            <person name="Karaoz U."/>
            <person name="Brodie E.L."/>
            <person name="Williams K.H."/>
            <person name="Hubbard S.S."/>
            <person name="Banfield J.F."/>
        </authorList>
    </citation>
    <scope>NUCLEOTIDE SEQUENCE [LARGE SCALE GENOMIC DNA]</scope>
</reference>
<evidence type="ECO:0000256" key="3">
    <source>
        <dbReference type="ARBA" id="ARBA00005842"/>
    </source>
</evidence>
<evidence type="ECO:0000256" key="2">
    <source>
        <dbReference type="ARBA" id="ARBA00003213"/>
    </source>
</evidence>
<comment type="caution">
    <text evidence="14">The sequence shown here is derived from an EMBL/GenBank/DDBJ whole genome shotgun (WGS) entry which is preliminary data.</text>
</comment>
<dbReference type="AlphaFoldDB" id="A0A1F6FPE8"/>
<dbReference type="EMBL" id="MFMT01000042">
    <property type="protein sequence ID" value="OGG87732.1"/>
    <property type="molecule type" value="Genomic_DNA"/>
</dbReference>
<gene>
    <name evidence="10" type="primary">miaA</name>
    <name evidence="14" type="ORF">A2592_03350</name>
</gene>
<dbReference type="GO" id="GO:0005524">
    <property type="term" value="F:ATP binding"/>
    <property type="evidence" value="ECO:0007669"/>
    <property type="project" value="UniProtKB-UniRule"/>
</dbReference>
<evidence type="ECO:0000256" key="6">
    <source>
        <dbReference type="ARBA" id="ARBA00022741"/>
    </source>
</evidence>
<keyword evidence="4 10" id="KW-0808">Transferase</keyword>
<feature type="site" description="Interaction with substrate tRNA" evidence="10">
    <location>
        <position position="105"/>
    </location>
</feature>
<evidence type="ECO:0000256" key="4">
    <source>
        <dbReference type="ARBA" id="ARBA00022679"/>
    </source>
</evidence>
<comment type="catalytic activity">
    <reaction evidence="9 10 11">
        <text>adenosine(37) in tRNA + dimethylallyl diphosphate = N(6)-dimethylallyladenosine(37) in tRNA + diphosphate</text>
        <dbReference type="Rhea" id="RHEA:26482"/>
        <dbReference type="Rhea" id="RHEA-COMP:10162"/>
        <dbReference type="Rhea" id="RHEA-COMP:10375"/>
        <dbReference type="ChEBI" id="CHEBI:33019"/>
        <dbReference type="ChEBI" id="CHEBI:57623"/>
        <dbReference type="ChEBI" id="CHEBI:74411"/>
        <dbReference type="ChEBI" id="CHEBI:74415"/>
        <dbReference type="EC" id="2.5.1.75"/>
    </reaction>
</comment>
<comment type="function">
    <text evidence="2 10 12">Catalyzes the transfer of a dimethylallyl group onto the adenine at position 37 in tRNAs that read codons beginning with uridine, leading to the formation of N6-(dimethylallyl)adenosine (i(6)A).</text>
</comment>
<dbReference type="GO" id="GO:0052381">
    <property type="term" value="F:tRNA dimethylallyltransferase activity"/>
    <property type="evidence" value="ECO:0007669"/>
    <property type="project" value="UniProtKB-UniRule"/>
</dbReference>
<dbReference type="PANTHER" id="PTHR11088:SF60">
    <property type="entry name" value="TRNA DIMETHYLALLYLTRANSFERASE"/>
    <property type="match status" value="1"/>
</dbReference>
<evidence type="ECO:0000256" key="1">
    <source>
        <dbReference type="ARBA" id="ARBA00001946"/>
    </source>
</evidence>
<comment type="subunit">
    <text evidence="10">Monomer.</text>
</comment>
<accession>A0A1F6FPE8</accession>
<evidence type="ECO:0000256" key="9">
    <source>
        <dbReference type="ARBA" id="ARBA00049563"/>
    </source>
</evidence>
<dbReference type="PANTHER" id="PTHR11088">
    <property type="entry name" value="TRNA DIMETHYLALLYLTRANSFERASE"/>
    <property type="match status" value="1"/>
</dbReference>
<evidence type="ECO:0000313" key="14">
    <source>
        <dbReference type="EMBL" id="OGG87732.1"/>
    </source>
</evidence>
<evidence type="ECO:0000256" key="5">
    <source>
        <dbReference type="ARBA" id="ARBA00022694"/>
    </source>
</evidence>
<organism evidence="14 15">
    <name type="scientific">Candidatus Kaiserbacteria bacterium RIFOXYD1_FULL_42_15</name>
    <dbReference type="NCBI Taxonomy" id="1798532"/>
    <lineage>
        <taxon>Bacteria</taxon>
        <taxon>Candidatus Kaiseribacteriota</taxon>
    </lineage>
</organism>
<dbReference type="InterPro" id="IPR018022">
    <property type="entry name" value="IPT"/>
</dbReference>
<dbReference type="GO" id="GO:0006400">
    <property type="term" value="P:tRNA modification"/>
    <property type="evidence" value="ECO:0007669"/>
    <property type="project" value="TreeGrafter"/>
</dbReference>
<evidence type="ECO:0000313" key="15">
    <source>
        <dbReference type="Proteomes" id="UP000179230"/>
    </source>
</evidence>
<proteinExistence type="inferred from homology"/>
<keyword evidence="8 10" id="KW-0460">Magnesium</keyword>
<keyword evidence="5 10" id="KW-0819">tRNA processing</keyword>
<dbReference type="NCBIfam" id="TIGR00174">
    <property type="entry name" value="miaA"/>
    <property type="match status" value="1"/>
</dbReference>
<dbReference type="Gene3D" id="3.40.50.300">
    <property type="entry name" value="P-loop containing nucleotide triphosphate hydrolases"/>
    <property type="match status" value="1"/>
</dbReference>
<feature type="binding site" evidence="10">
    <location>
        <begin position="16"/>
        <end position="21"/>
    </location>
    <ligand>
        <name>substrate</name>
    </ligand>
</feature>
<keyword evidence="7 10" id="KW-0067">ATP-binding</keyword>
<feature type="region of interest" description="Interaction with substrate tRNA" evidence="10">
    <location>
        <begin position="39"/>
        <end position="42"/>
    </location>
</feature>
<dbReference type="Pfam" id="PF01715">
    <property type="entry name" value="IPPT"/>
    <property type="match status" value="1"/>
</dbReference>
<dbReference type="Gene3D" id="1.10.20.140">
    <property type="match status" value="1"/>
</dbReference>
<dbReference type="EC" id="2.5.1.75" evidence="10"/>
<evidence type="ECO:0000256" key="11">
    <source>
        <dbReference type="RuleBase" id="RU003783"/>
    </source>
</evidence>
<comment type="cofactor">
    <cofactor evidence="1 10">
        <name>Mg(2+)</name>
        <dbReference type="ChEBI" id="CHEBI:18420"/>
    </cofactor>
</comment>
<feature type="site" description="Interaction with substrate tRNA" evidence="10">
    <location>
        <position position="128"/>
    </location>
</feature>
<name>A0A1F6FPE8_9BACT</name>
<dbReference type="InterPro" id="IPR027417">
    <property type="entry name" value="P-loop_NTPase"/>
</dbReference>
<evidence type="ECO:0000256" key="7">
    <source>
        <dbReference type="ARBA" id="ARBA00022840"/>
    </source>
</evidence>
<evidence type="ECO:0000256" key="12">
    <source>
        <dbReference type="RuleBase" id="RU003784"/>
    </source>
</evidence>
<feature type="binding site" evidence="10">
    <location>
        <begin position="14"/>
        <end position="21"/>
    </location>
    <ligand>
        <name>ATP</name>
        <dbReference type="ChEBI" id="CHEBI:30616"/>
    </ligand>
</feature>
<comment type="caution">
    <text evidence="10">Lacks conserved residue(s) required for the propagation of feature annotation.</text>
</comment>
<evidence type="ECO:0000256" key="13">
    <source>
        <dbReference type="RuleBase" id="RU003785"/>
    </source>
</evidence>
<keyword evidence="6 10" id="KW-0547">Nucleotide-binding</keyword>
<dbReference type="SUPFAM" id="SSF52540">
    <property type="entry name" value="P-loop containing nucleoside triphosphate hydrolases"/>
    <property type="match status" value="2"/>
</dbReference>
<comment type="similarity">
    <text evidence="3 10 13">Belongs to the IPP transferase family.</text>
</comment>
<evidence type="ECO:0000256" key="10">
    <source>
        <dbReference type="HAMAP-Rule" id="MF_00185"/>
    </source>
</evidence>
<dbReference type="Proteomes" id="UP000179230">
    <property type="component" value="Unassembled WGS sequence"/>
</dbReference>
<sequence length="302" mass="34170">MPSSKNPKVLAIIGPTASGKTSLSIALAKQFNGEVISADSRQVYRDMDLGTGKVTASEMQGIPHHLIDVADPATIYTGADFKRDAEVALEDIIARRKLPIIAGGTFFYLELLRGTMSTAPVPPDPELRALLETKSTAELQRQLVAADITHSAKIDINNRRRLMRAIEIIHTLGMIPPVESNTSPHDWLTIGIDITTDILATRIHKRILQRIDQGMIEEVEKLHKEGVTWERLDSFGLEYRYIARYLQGTITREIMIEELSAKTRQFAKRQRTWLKRDKSIQWFPFPIIEEDVEIVVRKFSES</sequence>
<dbReference type="HAMAP" id="MF_00185">
    <property type="entry name" value="IPP_trans"/>
    <property type="match status" value="1"/>
</dbReference>
<dbReference type="InterPro" id="IPR039657">
    <property type="entry name" value="Dimethylallyltransferase"/>
</dbReference>
<protein>
    <recommendedName>
        <fullName evidence="10">tRNA dimethylallyltransferase</fullName>
        <ecNumber evidence="10">2.5.1.75</ecNumber>
    </recommendedName>
    <alternativeName>
        <fullName evidence="10">Dimethylallyl diphosphate:tRNA dimethylallyltransferase</fullName>
        <shortName evidence="10">DMAPP:tRNA dimethylallyltransferase</shortName>
        <shortName evidence="10">DMATase</shortName>
    </alternativeName>
    <alternativeName>
        <fullName evidence="10">Isopentenyl-diphosphate:tRNA isopentenyltransferase</fullName>
        <shortName evidence="10">IPP transferase</shortName>
        <shortName evidence="10">IPPT</shortName>
        <shortName evidence="10">IPTase</shortName>
    </alternativeName>
</protein>
<evidence type="ECO:0000256" key="8">
    <source>
        <dbReference type="ARBA" id="ARBA00022842"/>
    </source>
</evidence>